<comment type="caution">
    <text evidence="4">The sequence shown here is derived from an EMBL/GenBank/DDBJ whole genome shotgun (WGS) entry which is preliminary data.</text>
</comment>
<feature type="domain" description="Brl1/Brr6" evidence="3">
    <location>
        <begin position="137"/>
        <end position="265"/>
    </location>
</feature>
<feature type="region of interest" description="Disordered" evidence="1">
    <location>
        <begin position="101"/>
        <end position="120"/>
    </location>
</feature>
<keyword evidence="2" id="KW-0812">Transmembrane</keyword>
<dbReference type="InterPro" id="IPR040202">
    <property type="entry name" value="Brl1/Brr6"/>
</dbReference>
<dbReference type="AlphaFoldDB" id="A0A9W4TXJ3"/>
<accession>A0A9W4TXJ3</accession>
<feature type="compositionally biased region" description="Polar residues" evidence="1">
    <location>
        <begin position="41"/>
        <end position="56"/>
    </location>
</feature>
<reference evidence="4" key="1">
    <citation type="submission" date="2022-12" db="EMBL/GenBank/DDBJ databases">
        <authorList>
            <person name="Brejova B."/>
        </authorList>
    </citation>
    <scope>NUCLEOTIDE SEQUENCE</scope>
</reference>
<dbReference type="Pfam" id="PF10104">
    <property type="entry name" value="Brr6_like_C_C"/>
    <property type="match status" value="1"/>
</dbReference>
<evidence type="ECO:0000313" key="4">
    <source>
        <dbReference type="EMBL" id="CAI5758167.1"/>
    </source>
</evidence>
<keyword evidence="2" id="KW-1133">Transmembrane helix</keyword>
<dbReference type="PANTHER" id="PTHR28136">
    <property type="entry name" value="NUCLEUS EXPORT PROTEIN BRR6"/>
    <property type="match status" value="1"/>
</dbReference>
<dbReference type="EMBL" id="CANTUO010000002">
    <property type="protein sequence ID" value="CAI5758167.1"/>
    <property type="molecule type" value="Genomic_DNA"/>
</dbReference>
<evidence type="ECO:0000256" key="1">
    <source>
        <dbReference type="SAM" id="MobiDB-lite"/>
    </source>
</evidence>
<dbReference type="PANTHER" id="PTHR28136:SF5">
    <property type="entry name" value="NUCLEUS EXPORT PROTEIN BRR6"/>
    <property type="match status" value="1"/>
</dbReference>
<protein>
    <recommendedName>
        <fullName evidence="3">Brl1/Brr6 domain-containing protein</fullName>
    </recommendedName>
</protein>
<keyword evidence="5" id="KW-1185">Reference proteome</keyword>
<dbReference type="SMART" id="SM01042">
    <property type="entry name" value="Brr6_like_C_C"/>
    <property type="match status" value="1"/>
</dbReference>
<sequence length="286" mass="32854">MPRANNNEIDYSNISITGIKSESTPIQRKSVDFSDYITSETKRTSNNTSTLKQNNLDPLESDDTTTAEELEELVTLHPELNLAKKDGDEINPVNLAHIMFSPKKNKQPPKPQELPQQSKSIQKSSSEILNPWTPYILTLYFQLVVNVILWSILIYFIFISITTIKSDINKKVESNTLEILDEISKCSKLYLLNKCNSKNRPWAIEKECEALEKCQNQDPTSVARSKVTMEVIVEILNTFAERLHYKTFFIFISFLICCILLTSLNLRNFQKLGPMENNSRLKIKEN</sequence>
<dbReference type="Proteomes" id="UP001152885">
    <property type="component" value="Unassembled WGS sequence"/>
</dbReference>
<evidence type="ECO:0000256" key="2">
    <source>
        <dbReference type="SAM" id="Phobius"/>
    </source>
</evidence>
<dbReference type="InterPro" id="IPR018767">
    <property type="entry name" value="Brl1/Brr6_dom"/>
</dbReference>
<dbReference type="GO" id="GO:0006998">
    <property type="term" value="P:nuclear envelope organization"/>
    <property type="evidence" value="ECO:0007669"/>
    <property type="project" value="InterPro"/>
</dbReference>
<evidence type="ECO:0000313" key="5">
    <source>
        <dbReference type="Proteomes" id="UP001152885"/>
    </source>
</evidence>
<feature type="transmembrane region" description="Helical" evidence="2">
    <location>
        <begin position="139"/>
        <end position="161"/>
    </location>
</feature>
<dbReference type="GO" id="GO:0055088">
    <property type="term" value="P:lipid homeostasis"/>
    <property type="evidence" value="ECO:0007669"/>
    <property type="project" value="InterPro"/>
</dbReference>
<keyword evidence="2" id="KW-0472">Membrane</keyword>
<proteinExistence type="predicted"/>
<dbReference type="GO" id="GO:0031965">
    <property type="term" value="C:nuclear membrane"/>
    <property type="evidence" value="ECO:0007669"/>
    <property type="project" value="InterPro"/>
</dbReference>
<dbReference type="OrthoDB" id="5961at2759"/>
<gene>
    <name evidence="4" type="ORF">CANVERA_P2680</name>
</gene>
<feature type="transmembrane region" description="Helical" evidence="2">
    <location>
        <begin position="248"/>
        <end position="266"/>
    </location>
</feature>
<feature type="region of interest" description="Disordered" evidence="1">
    <location>
        <begin position="41"/>
        <end position="64"/>
    </location>
</feature>
<evidence type="ECO:0000259" key="3">
    <source>
        <dbReference type="SMART" id="SM01042"/>
    </source>
</evidence>
<organism evidence="4 5">
    <name type="scientific">Candida verbasci</name>
    <dbReference type="NCBI Taxonomy" id="1227364"/>
    <lineage>
        <taxon>Eukaryota</taxon>
        <taxon>Fungi</taxon>
        <taxon>Dikarya</taxon>
        <taxon>Ascomycota</taxon>
        <taxon>Saccharomycotina</taxon>
        <taxon>Pichiomycetes</taxon>
        <taxon>Debaryomycetaceae</taxon>
        <taxon>Candida/Lodderomyces clade</taxon>
        <taxon>Candida</taxon>
    </lineage>
</organism>
<name>A0A9W4TXJ3_9ASCO</name>